<name>A0A9P0FAX3_BEMTA</name>
<sequence>MNDKKQRTDSLDGGGQYPDVGMSGIAVNVQCETTLPNSIAEVGPTVFLKQNLSEVNFTTGISHDKCSDPGPPTVKKENMSPSCDDFTSSEQLYSFESTVDPLVQVKRENEDPEDEYLFHTYIECKSEAPDHLSVA</sequence>
<evidence type="ECO:0000256" key="1">
    <source>
        <dbReference type="SAM" id="MobiDB-lite"/>
    </source>
</evidence>
<dbReference type="AlphaFoldDB" id="A0A9P0FAX3"/>
<proteinExistence type="predicted"/>
<accession>A0A9P0FAX3</accession>
<gene>
    <name evidence="2" type="ORF">BEMITA_LOCUS14081</name>
</gene>
<organism evidence="2 3">
    <name type="scientific">Bemisia tabaci</name>
    <name type="common">Sweetpotato whitefly</name>
    <name type="synonym">Aleurodes tabaci</name>
    <dbReference type="NCBI Taxonomy" id="7038"/>
    <lineage>
        <taxon>Eukaryota</taxon>
        <taxon>Metazoa</taxon>
        <taxon>Ecdysozoa</taxon>
        <taxon>Arthropoda</taxon>
        <taxon>Hexapoda</taxon>
        <taxon>Insecta</taxon>
        <taxon>Pterygota</taxon>
        <taxon>Neoptera</taxon>
        <taxon>Paraneoptera</taxon>
        <taxon>Hemiptera</taxon>
        <taxon>Sternorrhyncha</taxon>
        <taxon>Aleyrodoidea</taxon>
        <taxon>Aleyrodidae</taxon>
        <taxon>Aleyrodinae</taxon>
        <taxon>Bemisia</taxon>
    </lineage>
</organism>
<evidence type="ECO:0000313" key="2">
    <source>
        <dbReference type="EMBL" id="CAH0395961.1"/>
    </source>
</evidence>
<dbReference type="Proteomes" id="UP001152759">
    <property type="component" value="Chromosome 9"/>
</dbReference>
<protein>
    <submittedName>
        <fullName evidence="2">Uncharacterized protein</fullName>
    </submittedName>
</protein>
<dbReference type="EMBL" id="OU963870">
    <property type="protein sequence ID" value="CAH0395961.1"/>
    <property type="molecule type" value="Genomic_DNA"/>
</dbReference>
<evidence type="ECO:0000313" key="3">
    <source>
        <dbReference type="Proteomes" id="UP001152759"/>
    </source>
</evidence>
<keyword evidence="3" id="KW-1185">Reference proteome</keyword>
<feature type="region of interest" description="Disordered" evidence="1">
    <location>
        <begin position="60"/>
        <end position="80"/>
    </location>
</feature>
<reference evidence="2" key="1">
    <citation type="submission" date="2021-12" db="EMBL/GenBank/DDBJ databases">
        <authorList>
            <person name="King R."/>
        </authorList>
    </citation>
    <scope>NUCLEOTIDE SEQUENCE</scope>
</reference>